<dbReference type="GO" id="GO:0007165">
    <property type="term" value="P:signal transduction"/>
    <property type="evidence" value="ECO:0007669"/>
    <property type="project" value="InterPro"/>
</dbReference>
<dbReference type="InterPro" id="IPR000157">
    <property type="entry name" value="TIR_dom"/>
</dbReference>
<evidence type="ECO:0000313" key="2">
    <source>
        <dbReference type="EMBL" id="ACD94007.1"/>
    </source>
</evidence>
<dbReference type="eggNOG" id="ENOG50330VB">
    <property type="taxonomic scope" value="Bacteria"/>
</dbReference>
<reference evidence="2 3" key="1">
    <citation type="submission" date="2008-05" db="EMBL/GenBank/DDBJ databases">
        <title>Complete sequence of chromosome of Geobacter lovleyi SZ.</title>
        <authorList>
            <consortium name="US DOE Joint Genome Institute"/>
            <person name="Lucas S."/>
            <person name="Copeland A."/>
            <person name="Lapidus A."/>
            <person name="Glavina del Rio T."/>
            <person name="Dalin E."/>
            <person name="Tice H."/>
            <person name="Bruce D."/>
            <person name="Goodwin L."/>
            <person name="Pitluck S."/>
            <person name="Chertkov O."/>
            <person name="Meincke L."/>
            <person name="Brettin T."/>
            <person name="Detter J.C."/>
            <person name="Han C."/>
            <person name="Tapia R."/>
            <person name="Kuske C.R."/>
            <person name="Schmutz J."/>
            <person name="Larimer F."/>
            <person name="Land M."/>
            <person name="Hauser L."/>
            <person name="Kyrpides N."/>
            <person name="Mikhailova N."/>
            <person name="Sung Y."/>
            <person name="Fletcher K.E."/>
            <person name="Ritalahti K.M."/>
            <person name="Loeffler F.E."/>
            <person name="Richardson P."/>
        </authorList>
    </citation>
    <scope>NUCLEOTIDE SEQUENCE [LARGE SCALE GENOMIC DNA]</scope>
    <source>
        <strain evidence="3">ATCC BAA-1151 / DSM 17278 / SZ</strain>
    </source>
</reference>
<dbReference type="STRING" id="398767.Glov_0278"/>
<dbReference type="HOGENOM" id="CLU_131953_0_0_7"/>
<name>B3EB23_TRIL1</name>
<accession>B3EB23</accession>
<evidence type="ECO:0000313" key="3">
    <source>
        <dbReference type="Proteomes" id="UP000002420"/>
    </source>
</evidence>
<proteinExistence type="predicted"/>
<keyword evidence="3" id="KW-1185">Reference proteome</keyword>
<dbReference type="Proteomes" id="UP000002420">
    <property type="component" value="Chromosome"/>
</dbReference>
<gene>
    <name evidence="2" type="ordered locus">Glov_0278</name>
</gene>
<dbReference type="PROSITE" id="PS50104">
    <property type="entry name" value="TIR"/>
    <property type="match status" value="1"/>
</dbReference>
<feature type="domain" description="TIR" evidence="1">
    <location>
        <begin position="1"/>
        <end position="139"/>
    </location>
</feature>
<dbReference type="RefSeq" id="WP_012468364.1">
    <property type="nucleotide sequence ID" value="NC_010814.1"/>
</dbReference>
<dbReference type="Gene3D" id="3.40.50.10140">
    <property type="entry name" value="Toll/interleukin-1 receptor homology (TIR) domain"/>
    <property type="match status" value="1"/>
</dbReference>
<dbReference type="EMBL" id="CP001089">
    <property type="protein sequence ID" value="ACD94007.1"/>
    <property type="molecule type" value="Genomic_DNA"/>
</dbReference>
<dbReference type="OrthoDB" id="9810385at2"/>
<organism evidence="2 3">
    <name type="scientific">Trichlorobacter lovleyi (strain ATCC BAA-1151 / DSM 17278 / SZ)</name>
    <name type="common">Geobacter lovleyi</name>
    <dbReference type="NCBI Taxonomy" id="398767"/>
    <lineage>
        <taxon>Bacteria</taxon>
        <taxon>Pseudomonadati</taxon>
        <taxon>Thermodesulfobacteriota</taxon>
        <taxon>Desulfuromonadia</taxon>
        <taxon>Geobacterales</taxon>
        <taxon>Geobacteraceae</taxon>
        <taxon>Trichlorobacter</taxon>
    </lineage>
</organism>
<dbReference type="Pfam" id="PF13676">
    <property type="entry name" value="TIR_2"/>
    <property type="match status" value="1"/>
</dbReference>
<dbReference type="AlphaFoldDB" id="B3EB23"/>
<dbReference type="KEGG" id="glo:Glov_0278"/>
<evidence type="ECO:0000259" key="1">
    <source>
        <dbReference type="PROSITE" id="PS50104"/>
    </source>
</evidence>
<protein>
    <submittedName>
        <fullName evidence="2">Conserved hypothetical cytosolic protein</fullName>
    </submittedName>
</protein>
<sequence length="157" mass="17896">MPVFLSHRKADKASALKIYAYLEANKIKCYIDEFDEVLQRSKNITDVIMSRIGDCSHLMAIMSHNTSGSWWVPFEVGVASEADRRICSYKIDGVSLPEYLDIWPIMNRPEHLAEFVRLYNNDSSVLLEKSESLRASYASVKSSGDFHRMLKSATGQR</sequence>
<dbReference type="SUPFAM" id="SSF52200">
    <property type="entry name" value="Toll/Interleukin receptor TIR domain"/>
    <property type="match status" value="1"/>
</dbReference>
<dbReference type="InterPro" id="IPR035897">
    <property type="entry name" value="Toll_tir_struct_dom_sf"/>
</dbReference>